<name>A0ABP6STI5_9ACTN</name>
<dbReference type="Pfam" id="PF13556">
    <property type="entry name" value="HTH_30"/>
    <property type="match status" value="1"/>
</dbReference>
<dbReference type="Pfam" id="PF14361">
    <property type="entry name" value="RsbRD_N"/>
    <property type="match status" value="1"/>
</dbReference>
<sequence length="398" mass="43375">MVRRPEPVATPAPTDEWLESVSVAAAAACRAPADLLGEYLPMLADAAIHGRRPASWQLDAIRALGRRAAESEVDAGRAVDLYLSATWRLWRELPTVARSSDPEKVRNAATAVLRVLDDAIGVLVDGHQSQRRDMIRREEAQRAAFVDDLLRGDADVSSLVERAEPFGIDLGKRHSVTLITAGEPGSKVEQTAAALERIVVEAFGDREVLVAIKDGRIVAIVPAGSNDGEVGSTLKQGLARRRITGRWRLATGRGFPGAYGIARSYEEAREALEYADRLNLDDDLVHARDLLVYRVLGRDQAAIVDLVRDVLGPLHQMRGGATIALETLQEYFATGAVATDTARRLHVSVRTVTYRLARIAQLTGYHAAHADQRFTLQAAVLGARLLDWPTVPLPSDTE</sequence>
<dbReference type="Pfam" id="PF17853">
    <property type="entry name" value="GGDEF_2"/>
    <property type="match status" value="1"/>
</dbReference>
<dbReference type="InterPro" id="IPR041522">
    <property type="entry name" value="CdaR_GGDEF"/>
</dbReference>
<dbReference type="InterPro" id="IPR051448">
    <property type="entry name" value="CdaR-like_regulators"/>
</dbReference>
<feature type="domain" description="CdaR GGDEF-like" evidence="4">
    <location>
        <begin position="152"/>
        <end position="273"/>
    </location>
</feature>
<dbReference type="InterPro" id="IPR042070">
    <property type="entry name" value="PucR_C-HTH_sf"/>
</dbReference>
<dbReference type="RefSeq" id="WP_345726816.1">
    <property type="nucleotide sequence ID" value="NZ_BAAAYN010000006.1"/>
</dbReference>
<evidence type="ECO:0000313" key="5">
    <source>
        <dbReference type="EMBL" id="GAA3383691.1"/>
    </source>
</evidence>
<protein>
    <submittedName>
        <fullName evidence="5">Helix-turn-helix domain-containing protein</fullName>
    </submittedName>
</protein>
<evidence type="ECO:0000259" key="2">
    <source>
        <dbReference type="Pfam" id="PF13556"/>
    </source>
</evidence>
<keyword evidence="6" id="KW-1185">Reference proteome</keyword>
<comment type="caution">
    <text evidence="5">The sequence shown here is derived from an EMBL/GenBank/DDBJ whole genome shotgun (WGS) entry which is preliminary data.</text>
</comment>
<reference evidence="6" key="1">
    <citation type="journal article" date="2019" name="Int. J. Syst. Evol. Microbiol.">
        <title>The Global Catalogue of Microorganisms (GCM) 10K type strain sequencing project: providing services to taxonomists for standard genome sequencing and annotation.</title>
        <authorList>
            <consortium name="The Broad Institute Genomics Platform"/>
            <consortium name="The Broad Institute Genome Sequencing Center for Infectious Disease"/>
            <person name="Wu L."/>
            <person name="Ma J."/>
        </authorList>
    </citation>
    <scope>NUCLEOTIDE SEQUENCE [LARGE SCALE GENOMIC DNA]</scope>
    <source>
        <strain evidence="6">JCM 9458</strain>
    </source>
</reference>
<evidence type="ECO:0000256" key="1">
    <source>
        <dbReference type="ARBA" id="ARBA00006754"/>
    </source>
</evidence>
<dbReference type="PANTHER" id="PTHR33744">
    <property type="entry name" value="CARBOHYDRATE DIACID REGULATOR"/>
    <property type="match status" value="1"/>
</dbReference>
<feature type="domain" description="PucR C-terminal helix-turn-helix" evidence="2">
    <location>
        <begin position="325"/>
        <end position="380"/>
    </location>
</feature>
<comment type="similarity">
    <text evidence="1">Belongs to the CdaR family.</text>
</comment>
<feature type="domain" description="RsbT co-antagonist protein RsbRD N-terminal" evidence="3">
    <location>
        <begin position="45"/>
        <end position="142"/>
    </location>
</feature>
<evidence type="ECO:0000313" key="6">
    <source>
        <dbReference type="Proteomes" id="UP001501676"/>
    </source>
</evidence>
<proteinExistence type="inferred from homology"/>
<accession>A0ABP6STI5</accession>
<dbReference type="Proteomes" id="UP001501676">
    <property type="component" value="Unassembled WGS sequence"/>
</dbReference>
<dbReference type="PANTHER" id="PTHR33744:SF1">
    <property type="entry name" value="DNA-BINDING TRANSCRIPTIONAL ACTIVATOR ADER"/>
    <property type="match status" value="1"/>
</dbReference>
<dbReference type="InterPro" id="IPR025736">
    <property type="entry name" value="PucR_C-HTH_dom"/>
</dbReference>
<dbReference type="EMBL" id="BAAAYN010000006">
    <property type="protein sequence ID" value="GAA3383691.1"/>
    <property type="molecule type" value="Genomic_DNA"/>
</dbReference>
<evidence type="ECO:0000259" key="3">
    <source>
        <dbReference type="Pfam" id="PF14361"/>
    </source>
</evidence>
<dbReference type="Gene3D" id="1.10.10.2840">
    <property type="entry name" value="PucR C-terminal helix-turn-helix domain"/>
    <property type="match status" value="1"/>
</dbReference>
<organism evidence="5 6">
    <name type="scientific">Cryptosporangium minutisporangium</name>
    <dbReference type="NCBI Taxonomy" id="113569"/>
    <lineage>
        <taxon>Bacteria</taxon>
        <taxon>Bacillati</taxon>
        <taxon>Actinomycetota</taxon>
        <taxon>Actinomycetes</taxon>
        <taxon>Cryptosporangiales</taxon>
        <taxon>Cryptosporangiaceae</taxon>
        <taxon>Cryptosporangium</taxon>
    </lineage>
</organism>
<evidence type="ECO:0000259" key="4">
    <source>
        <dbReference type="Pfam" id="PF17853"/>
    </source>
</evidence>
<dbReference type="InterPro" id="IPR025751">
    <property type="entry name" value="RsbRD_N_dom"/>
</dbReference>
<gene>
    <name evidence="5" type="ORF">GCM10020369_10550</name>
</gene>